<dbReference type="Pfam" id="PF00651">
    <property type="entry name" value="BTB"/>
    <property type="match status" value="1"/>
</dbReference>
<feature type="domain" description="MATH" evidence="4">
    <location>
        <begin position="15"/>
        <end position="143"/>
    </location>
</feature>
<dbReference type="STRING" id="77586.A0A0D9X5L3"/>
<dbReference type="PROSITE" id="PS50144">
    <property type="entry name" value="MATH"/>
    <property type="match status" value="1"/>
</dbReference>
<dbReference type="InterPro" id="IPR002083">
    <property type="entry name" value="MATH/TRAF_dom"/>
</dbReference>
<dbReference type="SUPFAM" id="SSF49599">
    <property type="entry name" value="TRAF domain-like"/>
    <property type="match status" value="1"/>
</dbReference>
<evidence type="ECO:0000259" key="3">
    <source>
        <dbReference type="PROSITE" id="PS50097"/>
    </source>
</evidence>
<reference evidence="5 6" key="1">
    <citation type="submission" date="2012-08" db="EMBL/GenBank/DDBJ databases">
        <title>Oryza genome evolution.</title>
        <authorList>
            <person name="Wing R.A."/>
        </authorList>
    </citation>
    <scope>NUCLEOTIDE SEQUENCE</scope>
</reference>
<protein>
    <recommendedName>
        <fullName evidence="7">BTB domain-containing protein</fullName>
    </recommendedName>
</protein>
<dbReference type="PANTHER" id="PTHR26379">
    <property type="entry name" value="BTB/POZ AND MATH DOMAIN-CONTAINING PROTEIN 1"/>
    <property type="match status" value="1"/>
</dbReference>
<dbReference type="Gene3D" id="3.30.710.10">
    <property type="entry name" value="Potassium Channel Kv1.1, Chain A"/>
    <property type="match status" value="1"/>
</dbReference>
<dbReference type="InterPro" id="IPR045005">
    <property type="entry name" value="BPM1-6"/>
</dbReference>
<comment type="pathway">
    <text evidence="1">Protein modification; protein ubiquitination.</text>
</comment>
<dbReference type="InterPro" id="IPR056423">
    <property type="entry name" value="BACK_BPM_SPOP"/>
</dbReference>
<evidence type="ECO:0000313" key="5">
    <source>
        <dbReference type="EnsemblPlants" id="LPERR08G06140.1"/>
    </source>
</evidence>
<dbReference type="GO" id="GO:0016567">
    <property type="term" value="P:protein ubiquitination"/>
    <property type="evidence" value="ECO:0007669"/>
    <property type="project" value="InterPro"/>
</dbReference>
<evidence type="ECO:0000256" key="2">
    <source>
        <dbReference type="ARBA" id="ARBA00010846"/>
    </source>
</evidence>
<comment type="similarity">
    <text evidence="2">Belongs to the Tdpoz family.</text>
</comment>
<name>A0A0D9X5L3_9ORYZ</name>
<dbReference type="Gene3D" id="2.60.210.10">
    <property type="entry name" value="Apoptosis, Tumor Necrosis Factor Receptor Associated Protein 2, Chain A"/>
    <property type="match status" value="1"/>
</dbReference>
<dbReference type="AlphaFoldDB" id="A0A0D9X5L3"/>
<dbReference type="PROSITE" id="PS50097">
    <property type="entry name" value="BTB"/>
    <property type="match status" value="1"/>
</dbReference>
<dbReference type="Proteomes" id="UP000032180">
    <property type="component" value="Chromosome 8"/>
</dbReference>
<dbReference type="Gramene" id="LPERR08G06140.1">
    <property type="protein sequence ID" value="LPERR08G06140.1"/>
    <property type="gene ID" value="LPERR08G06140"/>
</dbReference>
<dbReference type="Pfam" id="PF22486">
    <property type="entry name" value="MATH_2"/>
    <property type="match status" value="1"/>
</dbReference>
<dbReference type="SUPFAM" id="SSF54695">
    <property type="entry name" value="POZ domain"/>
    <property type="match status" value="1"/>
</dbReference>
<dbReference type="PANTHER" id="PTHR26379:SF187">
    <property type="entry name" value="OS07G0655300 PROTEIN"/>
    <property type="match status" value="1"/>
</dbReference>
<evidence type="ECO:0000313" key="6">
    <source>
        <dbReference type="Proteomes" id="UP000032180"/>
    </source>
</evidence>
<dbReference type="InterPro" id="IPR008974">
    <property type="entry name" value="TRAF-like"/>
</dbReference>
<dbReference type="EnsemblPlants" id="LPERR08G06140.1">
    <property type="protein sequence ID" value="LPERR08G06140.1"/>
    <property type="gene ID" value="LPERR08G06140"/>
</dbReference>
<dbReference type="InterPro" id="IPR000210">
    <property type="entry name" value="BTB/POZ_dom"/>
</dbReference>
<dbReference type="CDD" id="cd00121">
    <property type="entry name" value="MATH"/>
    <property type="match status" value="1"/>
</dbReference>
<reference evidence="6" key="2">
    <citation type="submission" date="2013-12" db="EMBL/GenBank/DDBJ databases">
        <authorList>
            <person name="Yu Y."/>
            <person name="Lee S."/>
            <person name="de Baynast K."/>
            <person name="Wissotski M."/>
            <person name="Liu L."/>
            <person name="Talag J."/>
            <person name="Goicoechea J."/>
            <person name="Angelova A."/>
            <person name="Jetty R."/>
            <person name="Kudrna D."/>
            <person name="Golser W."/>
            <person name="Rivera L."/>
            <person name="Zhang J."/>
            <person name="Wing R."/>
        </authorList>
    </citation>
    <scope>NUCLEOTIDE SEQUENCE</scope>
</reference>
<dbReference type="Pfam" id="PF24570">
    <property type="entry name" value="BACK_BPM_SPOP"/>
    <property type="match status" value="1"/>
</dbReference>
<feature type="domain" description="BTB" evidence="3">
    <location>
        <begin position="182"/>
        <end position="249"/>
    </location>
</feature>
<dbReference type="SMART" id="SM00225">
    <property type="entry name" value="BTB"/>
    <property type="match status" value="1"/>
</dbReference>
<dbReference type="eggNOG" id="KOG1987">
    <property type="taxonomic scope" value="Eukaryota"/>
</dbReference>
<reference evidence="5" key="3">
    <citation type="submission" date="2015-04" db="UniProtKB">
        <authorList>
            <consortium name="EnsemblPlants"/>
        </authorList>
    </citation>
    <scope>IDENTIFICATION</scope>
</reference>
<dbReference type="HOGENOM" id="CLU_004253_2_0_1"/>
<evidence type="ECO:0008006" key="7">
    <source>
        <dbReference type="Google" id="ProtNLM"/>
    </source>
</evidence>
<organism evidence="5 6">
    <name type="scientific">Leersia perrieri</name>
    <dbReference type="NCBI Taxonomy" id="77586"/>
    <lineage>
        <taxon>Eukaryota</taxon>
        <taxon>Viridiplantae</taxon>
        <taxon>Streptophyta</taxon>
        <taxon>Embryophyta</taxon>
        <taxon>Tracheophyta</taxon>
        <taxon>Spermatophyta</taxon>
        <taxon>Magnoliopsida</taxon>
        <taxon>Liliopsida</taxon>
        <taxon>Poales</taxon>
        <taxon>Poaceae</taxon>
        <taxon>BOP clade</taxon>
        <taxon>Oryzoideae</taxon>
        <taxon>Oryzeae</taxon>
        <taxon>Oryzinae</taxon>
        <taxon>Leersia</taxon>
    </lineage>
</organism>
<sequence length="354" mass="39791">MPVITKTSSTSILEKGTHTFKISGYSSKHRGLGINKYIRSAAFAVGGYEWCIRCYLDGISTHNDHVSVYLHLLTMGAAEVRAVYTTRLVVPSTADVLTLHSTAAPVVFAGEKLVWGSPNWKKRSELESSPFLRGDCLVIECDVTVLREPRLEEVAAGLGFDLPPSNLSDNLRRLLETGEDLADVTFDVKGEIFRAHKIVLAMRSPVFKAELYGTIGDNGQDSIIVNDMEPADFKEMLHYIYSDSLPSIDDLNEVEGYNMAMRLLVAANKYAMERMKLMCESILCKRIDAKRVLFILTSAYRCRCGKLKDSCFEFINSLDRLDELLASQQYQILQRAHPAFIVDIWEKVAMSRKK</sequence>
<keyword evidence="6" id="KW-1185">Reference proteome</keyword>
<evidence type="ECO:0000259" key="4">
    <source>
        <dbReference type="PROSITE" id="PS50144"/>
    </source>
</evidence>
<evidence type="ECO:0000256" key="1">
    <source>
        <dbReference type="ARBA" id="ARBA00004906"/>
    </source>
</evidence>
<proteinExistence type="inferred from homology"/>
<dbReference type="InterPro" id="IPR011333">
    <property type="entry name" value="SKP1/BTB/POZ_sf"/>
</dbReference>
<accession>A0A0D9X5L3</accession>